<evidence type="ECO:0000313" key="12">
    <source>
        <dbReference type="EMBL" id="CAH2286098.1"/>
    </source>
</evidence>
<dbReference type="GO" id="GO:0005524">
    <property type="term" value="F:ATP binding"/>
    <property type="evidence" value="ECO:0007669"/>
    <property type="project" value="UniProtKB-UniRule"/>
</dbReference>
<accession>A0AAD1S4Q1</accession>
<dbReference type="Gene3D" id="3.30.200.20">
    <property type="entry name" value="Phosphorylase Kinase, domain 1"/>
    <property type="match status" value="1"/>
</dbReference>
<dbReference type="InterPro" id="IPR011072">
    <property type="entry name" value="HR1_rho-bd"/>
</dbReference>
<comment type="catalytic activity">
    <reaction evidence="8">
        <text>L-seryl-[protein] + ATP = O-phospho-L-seryl-[protein] + ADP + H(+)</text>
        <dbReference type="Rhea" id="RHEA:17989"/>
        <dbReference type="Rhea" id="RHEA-COMP:9863"/>
        <dbReference type="Rhea" id="RHEA-COMP:11604"/>
        <dbReference type="ChEBI" id="CHEBI:15378"/>
        <dbReference type="ChEBI" id="CHEBI:29999"/>
        <dbReference type="ChEBI" id="CHEBI:30616"/>
        <dbReference type="ChEBI" id="CHEBI:83421"/>
        <dbReference type="ChEBI" id="CHEBI:456216"/>
        <dbReference type="EC" id="2.7.11.13"/>
    </reaction>
</comment>
<dbReference type="SMART" id="SM00742">
    <property type="entry name" value="Hr1"/>
    <property type="match status" value="2"/>
</dbReference>
<keyword evidence="6 9" id="KW-0067">ATP-binding</keyword>
<dbReference type="FunFam" id="1.10.510.10:FF:000210">
    <property type="entry name" value="Non-specific serine/threonine protein kinase"/>
    <property type="match status" value="1"/>
</dbReference>
<dbReference type="Proteomes" id="UP001295444">
    <property type="component" value="Chromosome 04"/>
</dbReference>
<evidence type="ECO:0000256" key="8">
    <source>
        <dbReference type="ARBA" id="ARBA00047470"/>
    </source>
</evidence>
<keyword evidence="3" id="KW-0808">Transferase</keyword>
<dbReference type="Pfam" id="PF02185">
    <property type="entry name" value="HR1"/>
    <property type="match status" value="1"/>
</dbReference>
<evidence type="ECO:0000256" key="2">
    <source>
        <dbReference type="ARBA" id="ARBA00022553"/>
    </source>
</evidence>
<dbReference type="PROSITE" id="PS00107">
    <property type="entry name" value="PROTEIN_KINASE_ATP"/>
    <property type="match status" value="1"/>
</dbReference>
<keyword evidence="1" id="KW-0723">Serine/threonine-protein kinase</keyword>
<dbReference type="InterPro" id="IPR017441">
    <property type="entry name" value="Protein_kinase_ATP_BS"/>
</dbReference>
<protein>
    <submittedName>
        <fullName evidence="12">Serine threonine- kinase N2 isoform X2</fullName>
    </submittedName>
</protein>
<keyword evidence="4 9" id="KW-0547">Nucleotide-binding</keyword>
<evidence type="ECO:0000256" key="5">
    <source>
        <dbReference type="ARBA" id="ARBA00022777"/>
    </source>
</evidence>
<evidence type="ECO:0000256" key="1">
    <source>
        <dbReference type="ARBA" id="ARBA00022527"/>
    </source>
</evidence>
<dbReference type="GO" id="GO:0004697">
    <property type="term" value="F:diacylglycerol-dependent serine/threonine kinase activity"/>
    <property type="evidence" value="ECO:0007669"/>
    <property type="project" value="UniProtKB-EC"/>
</dbReference>
<evidence type="ECO:0000259" key="11">
    <source>
        <dbReference type="PROSITE" id="PS50011"/>
    </source>
</evidence>
<dbReference type="PROSITE" id="PS50011">
    <property type="entry name" value="PROTEIN_KINASE_DOM"/>
    <property type="match status" value="1"/>
</dbReference>
<reference evidence="12" key="1">
    <citation type="submission" date="2022-03" db="EMBL/GenBank/DDBJ databases">
        <authorList>
            <person name="Alioto T."/>
            <person name="Alioto T."/>
            <person name="Gomez Garrido J."/>
        </authorList>
    </citation>
    <scope>NUCLEOTIDE SEQUENCE</scope>
</reference>
<dbReference type="InterPro" id="IPR000719">
    <property type="entry name" value="Prot_kinase_dom"/>
</dbReference>
<evidence type="ECO:0000313" key="13">
    <source>
        <dbReference type="Proteomes" id="UP001295444"/>
    </source>
</evidence>
<dbReference type="SUPFAM" id="SSF56112">
    <property type="entry name" value="Protein kinase-like (PK-like)"/>
    <property type="match status" value="1"/>
</dbReference>
<evidence type="ECO:0000256" key="7">
    <source>
        <dbReference type="ARBA" id="ARBA00047272"/>
    </source>
</evidence>
<evidence type="ECO:0000256" key="6">
    <source>
        <dbReference type="ARBA" id="ARBA00022840"/>
    </source>
</evidence>
<evidence type="ECO:0000256" key="3">
    <source>
        <dbReference type="ARBA" id="ARBA00022679"/>
    </source>
</evidence>
<evidence type="ECO:0000256" key="4">
    <source>
        <dbReference type="ARBA" id="ARBA00022741"/>
    </source>
</evidence>
<name>A0AAD1S4Q1_PELCU</name>
<dbReference type="SMART" id="SM00220">
    <property type="entry name" value="S_TKc"/>
    <property type="match status" value="1"/>
</dbReference>
<dbReference type="PROSITE" id="PS00108">
    <property type="entry name" value="PROTEIN_KINASE_ST"/>
    <property type="match status" value="1"/>
</dbReference>
<organism evidence="12 13">
    <name type="scientific">Pelobates cultripes</name>
    <name type="common">Western spadefoot toad</name>
    <dbReference type="NCBI Taxonomy" id="61616"/>
    <lineage>
        <taxon>Eukaryota</taxon>
        <taxon>Metazoa</taxon>
        <taxon>Chordata</taxon>
        <taxon>Craniata</taxon>
        <taxon>Vertebrata</taxon>
        <taxon>Euteleostomi</taxon>
        <taxon>Amphibia</taxon>
        <taxon>Batrachia</taxon>
        <taxon>Anura</taxon>
        <taxon>Pelobatoidea</taxon>
        <taxon>Pelobatidae</taxon>
        <taxon>Pelobates</taxon>
    </lineage>
</organism>
<dbReference type="FunFam" id="3.30.200.20:FF:000474">
    <property type="entry name" value="Serine/threonine-protein kinase N2-like"/>
    <property type="match status" value="1"/>
</dbReference>
<feature type="domain" description="Protein kinase" evidence="11">
    <location>
        <begin position="367"/>
        <end position="628"/>
    </location>
</feature>
<dbReference type="Pfam" id="PF00069">
    <property type="entry name" value="Pkinase"/>
    <property type="match status" value="1"/>
</dbReference>
<feature type="compositionally biased region" description="Basic and acidic residues" evidence="10">
    <location>
        <begin position="1"/>
        <end position="18"/>
    </location>
</feature>
<dbReference type="InterPro" id="IPR008271">
    <property type="entry name" value="Ser/Thr_kinase_AS"/>
</dbReference>
<proteinExistence type="predicted"/>
<gene>
    <name evidence="12" type="ORF">PECUL_23A004057</name>
</gene>
<dbReference type="AlphaFoldDB" id="A0AAD1S4Q1"/>
<dbReference type="Gene3D" id="1.10.287.160">
    <property type="entry name" value="HR1 repeat"/>
    <property type="match status" value="2"/>
</dbReference>
<dbReference type="EMBL" id="OW240915">
    <property type="protein sequence ID" value="CAH2286098.1"/>
    <property type="molecule type" value="Genomic_DNA"/>
</dbReference>
<feature type="compositionally biased region" description="Polar residues" evidence="10">
    <location>
        <begin position="27"/>
        <end position="52"/>
    </location>
</feature>
<feature type="binding site" evidence="9">
    <location>
        <position position="396"/>
    </location>
    <ligand>
        <name>ATP</name>
        <dbReference type="ChEBI" id="CHEBI:30616"/>
    </ligand>
</feature>
<dbReference type="InterPro" id="IPR036274">
    <property type="entry name" value="HR1_rpt_sf"/>
</dbReference>
<evidence type="ECO:0000256" key="9">
    <source>
        <dbReference type="PROSITE-ProRule" id="PRU10141"/>
    </source>
</evidence>
<comment type="catalytic activity">
    <reaction evidence="7">
        <text>L-threonyl-[protein] + ATP = O-phospho-L-threonyl-[protein] + ADP + H(+)</text>
        <dbReference type="Rhea" id="RHEA:46608"/>
        <dbReference type="Rhea" id="RHEA-COMP:11060"/>
        <dbReference type="Rhea" id="RHEA-COMP:11605"/>
        <dbReference type="ChEBI" id="CHEBI:15378"/>
        <dbReference type="ChEBI" id="CHEBI:30013"/>
        <dbReference type="ChEBI" id="CHEBI:30616"/>
        <dbReference type="ChEBI" id="CHEBI:61977"/>
        <dbReference type="ChEBI" id="CHEBI:456216"/>
        <dbReference type="EC" id="2.7.11.13"/>
    </reaction>
</comment>
<dbReference type="SUPFAM" id="SSF46585">
    <property type="entry name" value="HR1 repeat"/>
    <property type="match status" value="2"/>
</dbReference>
<evidence type="ECO:0000256" key="10">
    <source>
        <dbReference type="SAM" id="MobiDB-lite"/>
    </source>
</evidence>
<dbReference type="InterPro" id="IPR011009">
    <property type="entry name" value="Kinase-like_dom_sf"/>
</dbReference>
<dbReference type="Gene3D" id="1.10.510.10">
    <property type="entry name" value="Transferase(Phosphotransferase) domain 1"/>
    <property type="match status" value="1"/>
</dbReference>
<feature type="region of interest" description="Disordered" evidence="10">
    <location>
        <begin position="1"/>
        <end position="53"/>
    </location>
</feature>
<sequence>MEDIKIGRETLIEAGKSRERQRKCSKTPDSPKTNNGSSTSDGFSSIHLNTPTDHLVQPDIDEIKKQIIEDITKENKIIEGAIKIRNVASDKKHLSNVDQFLQTSQHKLHELYNKLQEHNAPTMQEAKEISDAPKADISSQADNEKLTALQKQLETELKVKHGAETMIQAYSKDLSKNITYIVAVQKTLHESEKKIDSLRILILQEKPIVREETLLPAPEADNDIVAAPTVLTDQEIQAQRTECQISKEAEQKAEELPEETLLPAPEADNDTVAATPIVTDQEILAQCTERQISEEAEQKAEELPEETLLSAPETDNDTVAATPIVKDQEILAQDSGATSDPGVQVSTPETSADLCIPPRIPLSLQDFKLYSVLGRGNFGKVLLAEYKDTKNMYALKVLKIQQIVSSNKIHRLIGEKNVFQAVSNRRHPFLVNLFGCFHNEHYACFAMEYAAGGDLLTNLNNNQEPFSEPRAMFYAACVVLGLEFLHEQKIVHRDLKTENIVIDQEGFAKITDFGLVKQGMGFGDRTSSFCGTRDYAAPEVLLYKPYTKAVDWWSLGVVIYLLLTGDFPFESDDSWELSAKIIESKVTFPKSLSRKAKSLIRKLLTKKEKARLGASKKDAKEVKRHSFFKGGCSSAAALLASAGGSACRTSLSGVLGYQALHVY</sequence>
<dbReference type="PANTHER" id="PTHR24351">
    <property type="entry name" value="RIBOSOMAL PROTEIN S6 KINASE"/>
    <property type="match status" value="1"/>
</dbReference>
<keyword evidence="5 12" id="KW-0418">Kinase</keyword>
<keyword evidence="13" id="KW-1185">Reference proteome</keyword>
<keyword evidence="2" id="KW-0597">Phosphoprotein</keyword>
<dbReference type="GO" id="GO:0007165">
    <property type="term" value="P:signal transduction"/>
    <property type="evidence" value="ECO:0007669"/>
    <property type="project" value="InterPro"/>
</dbReference>